<reference evidence="2" key="1">
    <citation type="journal article" date="2016" name="Nat. Commun.">
        <title>The Gonium pectorale genome demonstrates co-option of cell cycle regulation during the evolution of multicellularity.</title>
        <authorList>
            <person name="Hanschen E.R."/>
            <person name="Marriage T.N."/>
            <person name="Ferris P.J."/>
            <person name="Hamaji T."/>
            <person name="Toyoda A."/>
            <person name="Fujiyama A."/>
            <person name="Neme R."/>
            <person name="Noguchi H."/>
            <person name="Minakuchi Y."/>
            <person name="Suzuki M."/>
            <person name="Kawai-Toyooka H."/>
            <person name="Smith D.R."/>
            <person name="Sparks H."/>
            <person name="Anderson J."/>
            <person name="Bakaric R."/>
            <person name="Luria V."/>
            <person name="Karger A."/>
            <person name="Kirschner M.W."/>
            <person name="Durand P.M."/>
            <person name="Michod R.E."/>
            <person name="Nozaki H."/>
            <person name="Olson B.J."/>
        </authorList>
    </citation>
    <scope>NUCLEOTIDE SEQUENCE [LARGE SCALE GENOMIC DNA]</scope>
    <source>
        <strain evidence="2">NIES-2863</strain>
    </source>
</reference>
<proteinExistence type="predicted"/>
<name>A0A150GGH2_GONPE</name>
<dbReference type="AlphaFoldDB" id="A0A150GGH2"/>
<protein>
    <submittedName>
        <fullName evidence="1">Uncharacterized protein</fullName>
    </submittedName>
</protein>
<accession>A0A150GGH2</accession>
<evidence type="ECO:0000313" key="2">
    <source>
        <dbReference type="Proteomes" id="UP000075714"/>
    </source>
</evidence>
<organism evidence="1 2">
    <name type="scientific">Gonium pectorale</name>
    <name type="common">Green alga</name>
    <dbReference type="NCBI Taxonomy" id="33097"/>
    <lineage>
        <taxon>Eukaryota</taxon>
        <taxon>Viridiplantae</taxon>
        <taxon>Chlorophyta</taxon>
        <taxon>core chlorophytes</taxon>
        <taxon>Chlorophyceae</taxon>
        <taxon>CS clade</taxon>
        <taxon>Chlamydomonadales</taxon>
        <taxon>Volvocaceae</taxon>
        <taxon>Gonium</taxon>
    </lineage>
</organism>
<gene>
    <name evidence="1" type="ORF">GPECTOR_24g227</name>
</gene>
<sequence>MTTYDMDTMTTYDTDTMTTYDTEQQLESVLEAARRPAELHKQGISNMEVATDDQKWALDNMRATYNPATLTRRAAGDMLKKLMAIKLVALKRLVLEFGMDFATVVQLSEEAGNELLGVAITASREQVARGGAIDDVLVESAAAVEAAGTAI</sequence>
<evidence type="ECO:0000313" key="1">
    <source>
        <dbReference type="EMBL" id="KXZ48937.1"/>
    </source>
</evidence>
<dbReference type="Proteomes" id="UP000075714">
    <property type="component" value="Unassembled WGS sequence"/>
</dbReference>
<keyword evidence="2" id="KW-1185">Reference proteome</keyword>
<dbReference type="EMBL" id="LSYV01000025">
    <property type="protein sequence ID" value="KXZ48937.1"/>
    <property type="molecule type" value="Genomic_DNA"/>
</dbReference>
<comment type="caution">
    <text evidence="1">The sequence shown here is derived from an EMBL/GenBank/DDBJ whole genome shotgun (WGS) entry which is preliminary data.</text>
</comment>